<organism evidence="2 3">
    <name type="scientific">Candidatus Erysipelatoclostridium merdavium</name>
    <dbReference type="NCBI Taxonomy" id="2838566"/>
    <lineage>
        <taxon>Bacteria</taxon>
        <taxon>Bacillati</taxon>
        <taxon>Bacillota</taxon>
        <taxon>Erysipelotrichia</taxon>
        <taxon>Erysipelotrichales</taxon>
        <taxon>Erysipelotrichales incertae sedis</taxon>
    </lineage>
</organism>
<gene>
    <name evidence="2" type="ORF">H9980_06175</name>
</gene>
<evidence type="ECO:0000313" key="2">
    <source>
        <dbReference type="EMBL" id="HIX81541.1"/>
    </source>
</evidence>
<reference evidence="2" key="1">
    <citation type="journal article" date="2021" name="PeerJ">
        <title>Extensive microbial diversity within the chicken gut microbiome revealed by metagenomics and culture.</title>
        <authorList>
            <person name="Gilroy R."/>
            <person name="Ravi A."/>
            <person name="Getino M."/>
            <person name="Pursley I."/>
            <person name="Horton D.L."/>
            <person name="Alikhan N.F."/>
            <person name="Baker D."/>
            <person name="Gharbi K."/>
            <person name="Hall N."/>
            <person name="Watson M."/>
            <person name="Adriaenssens E.M."/>
            <person name="Foster-Nyarko E."/>
            <person name="Jarju S."/>
            <person name="Secka A."/>
            <person name="Antonio M."/>
            <person name="Oren A."/>
            <person name="Chaudhuri R.R."/>
            <person name="La Ragione R."/>
            <person name="Hildebrand F."/>
            <person name="Pallen M.J."/>
        </authorList>
    </citation>
    <scope>NUCLEOTIDE SEQUENCE</scope>
    <source>
        <strain evidence="2">ChiGjej1B1-14440</strain>
    </source>
</reference>
<protein>
    <submittedName>
        <fullName evidence="2">Uncharacterized protein</fullName>
    </submittedName>
</protein>
<keyword evidence="1" id="KW-0812">Transmembrane</keyword>
<sequence>MLQFLLLMIFISISYFRDKLIILNNLLNVFLIIFCYDNVVKNGGVKMNPAVAIVIMSIIEVIGINIFLRHRHND</sequence>
<reference evidence="2" key="2">
    <citation type="submission" date="2021-04" db="EMBL/GenBank/DDBJ databases">
        <authorList>
            <person name="Gilroy R."/>
        </authorList>
    </citation>
    <scope>NUCLEOTIDE SEQUENCE</scope>
    <source>
        <strain evidence="2">ChiGjej1B1-14440</strain>
    </source>
</reference>
<dbReference type="EMBL" id="DXET01000139">
    <property type="protein sequence ID" value="HIX81541.1"/>
    <property type="molecule type" value="Genomic_DNA"/>
</dbReference>
<keyword evidence="1" id="KW-1133">Transmembrane helix</keyword>
<evidence type="ECO:0000313" key="3">
    <source>
        <dbReference type="Proteomes" id="UP000886724"/>
    </source>
</evidence>
<evidence type="ECO:0000256" key="1">
    <source>
        <dbReference type="SAM" id="Phobius"/>
    </source>
</evidence>
<name>A0A9D1XLT2_9FIRM</name>
<dbReference type="AlphaFoldDB" id="A0A9D1XLT2"/>
<dbReference type="Proteomes" id="UP000886724">
    <property type="component" value="Unassembled WGS sequence"/>
</dbReference>
<keyword evidence="1" id="KW-0472">Membrane</keyword>
<feature type="transmembrane region" description="Helical" evidence="1">
    <location>
        <begin position="20"/>
        <end position="39"/>
    </location>
</feature>
<comment type="caution">
    <text evidence="2">The sequence shown here is derived from an EMBL/GenBank/DDBJ whole genome shotgun (WGS) entry which is preliminary data.</text>
</comment>
<proteinExistence type="predicted"/>
<feature type="transmembrane region" description="Helical" evidence="1">
    <location>
        <begin position="51"/>
        <end position="68"/>
    </location>
</feature>
<accession>A0A9D1XLT2</accession>